<evidence type="ECO:0000313" key="2">
    <source>
        <dbReference type="EMBL" id="MFC5472333.1"/>
    </source>
</evidence>
<evidence type="ECO:0008006" key="4">
    <source>
        <dbReference type="Google" id="ProtNLM"/>
    </source>
</evidence>
<dbReference type="RefSeq" id="WP_378993672.1">
    <property type="nucleotide sequence ID" value="NZ_JBHSMT010000001.1"/>
</dbReference>
<sequence length="105" mass="12631">MKVKAALFASLLALGAGLMTSPTPVLARTYVDVQIGPPPPPRYERLPPRRYGYVWSPGYWAWDGYQYVWVRGGWVRVRPGYRYYAPHWERGERDRWEFRERRWER</sequence>
<accession>A0ABW0M2G0</accession>
<protein>
    <recommendedName>
        <fullName evidence="4">YXWGXW repeat-containing protein</fullName>
    </recommendedName>
</protein>
<keyword evidence="1" id="KW-0732">Signal</keyword>
<comment type="caution">
    <text evidence="2">The sequence shown here is derived from an EMBL/GenBank/DDBJ whole genome shotgun (WGS) entry which is preliminary data.</text>
</comment>
<evidence type="ECO:0000256" key="1">
    <source>
        <dbReference type="SAM" id="SignalP"/>
    </source>
</evidence>
<keyword evidence="3" id="KW-1185">Reference proteome</keyword>
<feature type="chain" id="PRO_5046557100" description="YXWGXW repeat-containing protein" evidence="1">
    <location>
        <begin position="28"/>
        <end position="105"/>
    </location>
</feature>
<dbReference type="Proteomes" id="UP001596045">
    <property type="component" value="Unassembled WGS sequence"/>
</dbReference>
<proteinExistence type="predicted"/>
<dbReference type="InterPro" id="IPR024447">
    <property type="entry name" value="YXWGXW_rpt"/>
</dbReference>
<feature type="signal peptide" evidence="1">
    <location>
        <begin position="1"/>
        <end position="27"/>
    </location>
</feature>
<dbReference type="Pfam" id="PF12779">
    <property type="entry name" value="WXXGXW"/>
    <property type="match status" value="1"/>
</dbReference>
<gene>
    <name evidence="2" type="ORF">ACFPM8_00030</name>
</gene>
<organism evidence="2 3">
    <name type="scientific">Paraherbaspirillum soli</name>
    <dbReference type="NCBI Taxonomy" id="631222"/>
    <lineage>
        <taxon>Bacteria</taxon>
        <taxon>Pseudomonadati</taxon>
        <taxon>Pseudomonadota</taxon>
        <taxon>Betaproteobacteria</taxon>
        <taxon>Burkholderiales</taxon>
        <taxon>Oxalobacteraceae</taxon>
        <taxon>Paraherbaspirillum</taxon>
    </lineage>
</organism>
<name>A0ABW0M2G0_9BURK</name>
<evidence type="ECO:0000313" key="3">
    <source>
        <dbReference type="Proteomes" id="UP001596045"/>
    </source>
</evidence>
<dbReference type="EMBL" id="JBHSMT010000001">
    <property type="protein sequence ID" value="MFC5472333.1"/>
    <property type="molecule type" value="Genomic_DNA"/>
</dbReference>
<reference evidence="3" key="1">
    <citation type="journal article" date="2019" name="Int. J. Syst. Evol. Microbiol.">
        <title>The Global Catalogue of Microorganisms (GCM) 10K type strain sequencing project: providing services to taxonomists for standard genome sequencing and annotation.</title>
        <authorList>
            <consortium name="The Broad Institute Genomics Platform"/>
            <consortium name="The Broad Institute Genome Sequencing Center for Infectious Disease"/>
            <person name="Wu L."/>
            <person name="Ma J."/>
        </authorList>
    </citation>
    <scope>NUCLEOTIDE SEQUENCE [LARGE SCALE GENOMIC DNA]</scope>
    <source>
        <strain evidence="3">JCM 17066</strain>
    </source>
</reference>